<dbReference type="EMBL" id="PITJ01001358">
    <property type="protein sequence ID" value="TBT99399.1"/>
    <property type="molecule type" value="Genomic_DNA"/>
</dbReference>
<evidence type="ECO:0000313" key="2">
    <source>
        <dbReference type="EMBL" id="TBT99399.1"/>
    </source>
</evidence>
<accession>A0A4Q9KYU5</accession>
<dbReference type="Proteomes" id="UP000292362">
    <property type="component" value="Unassembled WGS sequence"/>
</dbReference>
<dbReference type="PANTHER" id="PTHR10947">
    <property type="entry name" value="PHENYLALANYL-TRNA SYNTHETASE BETA CHAIN AND LEUCINE-RICH REPEAT-CONTAINING PROTEIN 47"/>
    <property type="match status" value="1"/>
</dbReference>
<dbReference type="Gene3D" id="3.30.930.10">
    <property type="entry name" value="Bira Bifunctional Protein, Domain 2"/>
    <property type="match status" value="1"/>
</dbReference>
<evidence type="ECO:0000313" key="3">
    <source>
        <dbReference type="Proteomes" id="UP000292362"/>
    </source>
</evidence>
<reference evidence="2 3" key="1">
    <citation type="submission" date="2017-12" db="EMBL/GenBank/DDBJ databases">
        <authorList>
            <person name="Pombert J.-F."/>
            <person name="Haag K.L."/>
            <person name="Ebert D."/>
        </authorList>
    </citation>
    <scope>NUCLEOTIDE SEQUENCE [LARGE SCALE GENOMIC DNA]</scope>
    <source>
        <strain evidence="2">FI-OER-3-3</strain>
    </source>
</reference>
<feature type="non-terminal residue" evidence="2">
    <location>
        <position position="1"/>
    </location>
</feature>
<dbReference type="InterPro" id="IPR045864">
    <property type="entry name" value="aa-tRNA-synth_II/BPL/LPL"/>
</dbReference>
<sequence>SDCVITGLNVRFLCGVYCGVVSGFEEIVGAISFILKKVDLDYNYREERSKRYFEKRGGAIYIAGVKVGTFGVVDPEFCSLFGVDFVVSSFEIDVEKIYAFFIEKNK</sequence>
<dbReference type="InterPro" id="IPR045060">
    <property type="entry name" value="Phe-tRNA-ligase_IIc_bsu"/>
</dbReference>
<comment type="caution">
    <text evidence="2">The sequence shown here is derived from an EMBL/GenBank/DDBJ whole genome shotgun (WGS) entry which is preliminary data.</text>
</comment>
<dbReference type="PANTHER" id="PTHR10947:SF3">
    <property type="entry name" value="LEUCINE-RICH REPEAT-CONTAINING PROTEIN 47"/>
    <property type="match status" value="1"/>
</dbReference>
<evidence type="ECO:0000259" key="1">
    <source>
        <dbReference type="Pfam" id="PF17759"/>
    </source>
</evidence>
<protein>
    <submittedName>
        <fullName evidence="2">Beta subunit of phenylalanine-tRNA ligase</fullName>
    </submittedName>
</protein>
<feature type="domain" description="Phenylalanyl tRNA synthetase beta chain core" evidence="1">
    <location>
        <begin position="10"/>
        <end position="94"/>
    </location>
</feature>
<dbReference type="InterPro" id="IPR041616">
    <property type="entry name" value="PheRS_beta_core"/>
</dbReference>
<dbReference type="GO" id="GO:0006432">
    <property type="term" value="P:phenylalanyl-tRNA aminoacylation"/>
    <property type="evidence" value="ECO:0007669"/>
    <property type="project" value="InterPro"/>
</dbReference>
<proteinExistence type="predicted"/>
<organism evidence="2 3">
    <name type="scientific">Hamiltosporidium tvaerminnensis</name>
    <dbReference type="NCBI Taxonomy" id="1176355"/>
    <lineage>
        <taxon>Eukaryota</taxon>
        <taxon>Fungi</taxon>
        <taxon>Fungi incertae sedis</taxon>
        <taxon>Microsporidia</taxon>
        <taxon>Dubosqiidae</taxon>
        <taxon>Hamiltosporidium</taxon>
    </lineage>
</organism>
<dbReference type="VEuPathDB" id="MicrosporidiaDB:CWI37_1358p0010"/>
<dbReference type="GO" id="GO:0004826">
    <property type="term" value="F:phenylalanine-tRNA ligase activity"/>
    <property type="evidence" value="ECO:0007669"/>
    <property type="project" value="InterPro"/>
</dbReference>
<name>A0A4Q9KYU5_9MICR</name>
<gene>
    <name evidence="2" type="ORF">CWI37_1358p0010</name>
</gene>
<dbReference type="AlphaFoldDB" id="A0A4Q9KYU5"/>
<dbReference type="SUPFAM" id="SSF55681">
    <property type="entry name" value="Class II aaRS and biotin synthetases"/>
    <property type="match status" value="1"/>
</dbReference>
<dbReference type="Pfam" id="PF17759">
    <property type="entry name" value="tRNA_synthFbeta"/>
    <property type="match status" value="1"/>
</dbReference>
<keyword evidence="2" id="KW-0436">Ligase</keyword>